<dbReference type="EMBL" id="JACCFS010000001">
    <property type="protein sequence ID" value="NYJ32733.1"/>
    <property type="molecule type" value="Genomic_DNA"/>
</dbReference>
<keyword evidence="2" id="KW-1185">Reference proteome</keyword>
<evidence type="ECO:0000313" key="1">
    <source>
        <dbReference type="EMBL" id="NYJ32733.1"/>
    </source>
</evidence>
<proteinExistence type="predicted"/>
<evidence type="ECO:0008006" key="3">
    <source>
        <dbReference type="Google" id="ProtNLM"/>
    </source>
</evidence>
<organism evidence="1 2">
    <name type="scientific">Nocardiopsis aegyptia</name>
    <dbReference type="NCBI Taxonomy" id="220378"/>
    <lineage>
        <taxon>Bacteria</taxon>
        <taxon>Bacillati</taxon>
        <taxon>Actinomycetota</taxon>
        <taxon>Actinomycetes</taxon>
        <taxon>Streptosporangiales</taxon>
        <taxon>Nocardiopsidaceae</taxon>
        <taxon>Nocardiopsis</taxon>
    </lineage>
</organism>
<dbReference type="AlphaFoldDB" id="A0A7Z0J853"/>
<protein>
    <recommendedName>
        <fullName evidence="3">Asp23/Gls24 family envelope stress response protein</fullName>
    </recommendedName>
</protein>
<name>A0A7Z0J853_9ACTN</name>
<reference evidence="1 2" key="1">
    <citation type="submission" date="2020-07" db="EMBL/GenBank/DDBJ databases">
        <title>Sequencing the genomes of 1000 actinobacteria strains.</title>
        <authorList>
            <person name="Klenk H.-P."/>
        </authorList>
    </citation>
    <scope>NUCLEOTIDE SEQUENCE [LARGE SCALE GENOMIC DNA]</scope>
    <source>
        <strain evidence="1 2">DSM 44442</strain>
    </source>
</reference>
<evidence type="ECO:0000313" key="2">
    <source>
        <dbReference type="Proteomes" id="UP000572051"/>
    </source>
</evidence>
<dbReference type="RefSeq" id="WP_312889081.1">
    <property type="nucleotide sequence ID" value="NZ_JACCFS010000001.1"/>
</dbReference>
<accession>A0A7Z0J853</accession>
<sequence>MRHLLDGRPTEHEAQCSHCRAAARDLAPLIRALGEPELEATTAPAGLVDDVMRAIRAERGTRRSLELDGPGPGTTRIRETAVAAMARFSARGVSGVLVGRCRVHREEEGLAVSLTARVTQGTPIAAAAEEVRRAVRDILEDRLRLTVTRIDIEIVGLIEAD</sequence>
<comment type="caution">
    <text evidence="1">The sequence shown here is derived from an EMBL/GenBank/DDBJ whole genome shotgun (WGS) entry which is preliminary data.</text>
</comment>
<dbReference type="Proteomes" id="UP000572051">
    <property type="component" value="Unassembled WGS sequence"/>
</dbReference>
<gene>
    <name evidence="1" type="ORF">HNR10_000614</name>
</gene>